<dbReference type="Proteomes" id="UP000028875">
    <property type="component" value="Unassembled WGS sequence"/>
</dbReference>
<evidence type="ECO:0000256" key="4">
    <source>
        <dbReference type="ARBA" id="ARBA00022679"/>
    </source>
</evidence>
<keyword evidence="4 7" id="KW-0808">Transferase</keyword>
<keyword evidence="6" id="KW-0472">Membrane</keyword>
<proteinExistence type="inferred from homology"/>
<comment type="subcellular location">
    <subcellularLocation>
        <location evidence="1">Cell membrane</location>
        <topology evidence="1">Peripheral membrane protein</topology>
    </subcellularLocation>
</comment>
<dbReference type="GO" id="GO:0019350">
    <property type="term" value="P:teichoic acid biosynthetic process"/>
    <property type="evidence" value="ECO:0007669"/>
    <property type="project" value="UniProtKB-KW"/>
</dbReference>
<reference evidence="7 8" key="1">
    <citation type="submission" date="2014-03" db="EMBL/GenBank/DDBJ databases">
        <authorList>
            <person name="Urmite Genomes U."/>
        </authorList>
    </citation>
    <scope>NUCLEOTIDE SEQUENCE [LARGE SCALE GENOMIC DNA]</scope>
    <source>
        <strain evidence="7 8">Vm-5</strain>
    </source>
</reference>
<dbReference type="InterPro" id="IPR051612">
    <property type="entry name" value="Teichoic_Acid_Biosynth"/>
</dbReference>
<dbReference type="EMBL" id="CCDP010000001">
    <property type="protein sequence ID" value="CDQ38369.1"/>
    <property type="molecule type" value="Genomic_DNA"/>
</dbReference>
<evidence type="ECO:0000313" key="8">
    <source>
        <dbReference type="Proteomes" id="UP000028875"/>
    </source>
</evidence>
<dbReference type="GO" id="GO:0047355">
    <property type="term" value="F:CDP-glycerol glycerophosphotransferase activity"/>
    <property type="evidence" value="ECO:0007669"/>
    <property type="project" value="InterPro"/>
</dbReference>
<dbReference type="Pfam" id="PF04464">
    <property type="entry name" value="Glyphos_transf"/>
    <property type="match status" value="1"/>
</dbReference>
<evidence type="ECO:0000256" key="6">
    <source>
        <dbReference type="ARBA" id="ARBA00023136"/>
    </source>
</evidence>
<keyword evidence="3" id="KW-1003">Cell membrane</keyword>
<comment type="caution">
    <text evidence="7">The sequence shown here is derived from an EMBL/GenBank/DDBJ whole genome shotgun (WGS) entry which is preliminary data.</text>
</comment>
<protein>
    <submittedName>
        <fullName evidence="7">Putative CDP-glycerol:glycerophosphate glycerophosphotransferase</fullName>
    </submittedName>
</protein>
<dbReference type="SUPFAM" id="SSF53756">
    <property type="entry name" value="UDP-Glycosyltransferase/glycogen phosphorylase"/>
    <property type="match status" value="1"/>
</dbReference>
<name>A0A024Q7B9_9BACI</name>
<sequence length="393" mass="45635">MVKEILISVYLFAFRILFNFFKLFPLKQKTVGVSTFGDNIYYTTEALSNLSDEEIIILKDGSCRYPFDDTNATIIPFSLKIPFSFIKSVYHLATATTILVDTYYGFLAATHFKQGVTCIQLWHAGGAIKQFGLMDPTNKYRTTKANERFANVYRSFDYTVVGSEMMAETFKESFGLTDNRILRTGIPRSDVLYDRSMKDRIYHDMLTKHPMIKNKQIILYAPTFRNNQLTNYQLKLEIDKLYRELSDDYVLFIKPHPAVTYEISEVYKDFVYDVSEFYDTNHLLLITDLLITDYSSIPFEYALLEKPMIFFAYDVDEYSFTSGLIDDYEHKMPGPVVASTEAIILAIKENKFNYKQIKDFAKQWNEYSNGTSSLNLAKHLTDTEEKEKERAIG</sequence>
<dbReference type="Gene3D" id="3.40.50.11820">
    <property type="match status" value="1"/>
</dbReference>
<dbReference type="STRING" id="1462526.BN990_00639"/>
<dbReference type="InterPro" id="IPR043148">
    <property type="entry name" value="TagF_C"/>
</dbReference>
<evidence type="ECO:0000313" key="7">
    <source>
        <dbReference type="EMBL" id="CDQ38369.1"/>
    </source>
</evidence>
<gene>
    <name evidence="7" type="primary">tagB_2</name>
    <name evidence="7" type="ORF">BN990_00639</name>
</gene>
<keyword evidence="5" id="KW-0777">Teichoic acid biosynthesis</keyword>
<keyword evidence="8" id="KW-1185">Reference proteome</keyword>
<comment type="similarity">
    <text evidence="2">Belongs to the CDP-glycerol glycerophosphotransferase family.</text>
</comment>
<evidence type="ECO:0000256" key="1">
    <source>
        <dbReference type="ARBA" id="ARBA00004202"/>
    </source>
</evidence>
<evidence type="ECO:0000256" key="2">
    <source>
        <dbReference type="ARBA" id="ARBA00010488"/>
    </source>
</evidence>
<dbReference type="InterPro" id="IPR007554">
    <property type="entry name" value="Glycerophosphate_synth"/>
</dbReference>
<dbReference type="PANTHER" id="PTHR37316">
    <property type="entry name" value="TEICHOIC ACID GLYCEROL-PHOSPHATE PRIMASE"/>
    <property type="match status" value="1"/>
</dbReference>
<evidence type="ECO:0000256" key="3">
    <source>
        <dbReference type="ARBA" id="ARBA00022475"/>
    </source>
</evidence>
<dbReference type="eggNOG" id="COG1887">
    <property type="taxonomic scope" value="Bacteria"/>
</dbReference>
<evidence type="ECO:0000256" key="5">
    <source>
        <dbReference type="ARBA" id="ARBA00022944"/>
    </source>
</evidence>
<reference evidence="8" key="2">
    <citation type="submission" date="2014-05" db="EMBL/GenBank/DDBJ databases">
        <title>Draft genome sequence of Virgibacillus massiliensis Vm-5.</title>
        <authorList>
            <person name="Khelaifia S."/>
            <person name="Croce O."/>
            <person name="Lagier J.C."/>
            <person name="Raoult D."/>
        </authorList>
    </citation>
    <scope>NUCLEOTIDE SEQUENCE [LARGE SCALE GENOMIC DNA]</scope>
    <source>
        <strain evidence="8">Vm-5</strain>
    </source>
</reference>
<accession>A0A024Q7B9</accession>
<dbReference type="InterPro" id="IPR043149">
    <property type="entry name" value="TagF_N"/>
</dbReference>
<dbReference type="RefSeq" id="WP_038242266.1">
    <property type="nucleotide sequence ID" value="NZ_BNER01000001.1"/>
</dbReference>
<organism evidence="7 8">
    <name type="scientific">Virgibacillus massiliensis</name>
    <dbReference type="NCBI Taxonomy" id="1462526"/>
    <lineage>
        <taxon>Bacteria</taxon>
        <taxon>Bacillati</taxon>
        <taxon>Bacillota</taxon>
        <taxon>Bacilli</taxon>
        <taxon>Bacillales</taxon>
        <taxon>Bacillaceae</taxon>
        <taxon>Virgibacillus</taxon>
    </lineage>
</organism>
<dbReference type="AlphaFoldDB" id="A0A024Q7B9"/>
<dbReference type="OrthoDB" id="9811865at2"/>
<dbReference type="GO" id="GO:0005886">
    <property type="term" value="C:plasma membrane"/>
    <property type="evidence" value="ECO:0007669"/>
    <property type="project" value="UniProtKB-SubCell"/>
</dbReference>
<dbReference type="Gene3D" id="3.40.50.12580">
    <property type="match status" value="1"/>
</dbReference>
<dbReference type="PANTHER" id="PTHR37316:SF1">
    <property type="entry name" value="TEICHOIC ACID GLYCEROL-PHOSPHATE PRIMASE"/>
    <property type="match status" value="1"/>
</dbReference>